<keyword evidence="1" id="KW-1015">Disulfide bond</keyword>
<name>A0AA88IB86_ARTSF</name>
<dbReference type="FunFam" id="2.40.10.10:FF:000068">
    <property type="entry name" value="transmembrane protease serine 2"/>
    <property type="match status" value="1"/>
</dbReference>
<evidence type="ECO:0000256" key="2">
    <source>
        <dbReference type="RuleBase" id="RU363034"/>
    </source>
</evidence>
<dbReference type="InterPro" id="IPR001314">
    <property type="entry name" value="Peptidase_S1A"/>
</dbReference>
<dbReference type="PROSITE" id="PS00134">
    <property type="entry name" value="TRYPSIN_HIS"/>
    <property type="match status" value="1"/>
</dbReference>
<organism evidence="4 5">
    <name type="scientific">Artemia franciscana</name>
    <name type="common">Brine shrimp</name>
    <name type="synonym">Artemia sanfranciscana</name>
    <dbReference type="NCBI Taxonomy" id="6661"/>
    <lineage>
        <taxon>Eukaryota</taxon>
        <taxon>Metazoa</taxon>
        <taxon>Ecdysozoa</taxon>
        <taxon>Arthropoda</taxon>
        <taxon>Crustacea</taxon>
        <taxon>Branchiopoda</taxon>
        <taxon>Anostraca</taxon>
        <taxon>Artemiidae</taxon>
        <taxon>Artemia</taxon>
    </lineage>
</organism>
<dbReference type="PANTHER" id="PTHR24253">
    <property type="entry name" value="TRANSMEMBRANE PROTEASE SERINE"/>
    <property type="match status" value="1"/>
</dbReference>
<evidence type="ECO:0000256" key="1">
    <source>
        <dbReference type="ARBA" id="ARBA00023157"/>
    </source>
</evidence>
<dbReference type="InterPro" id="IPR001254">
    <property type="entry name" value="Trypsin_dom"/>
</dbReference>
<dbReference type="SMART" id="SM00020">
    <property type="entry name" value="Tryp_SPc"/>
    <property type="match status" value="1"/>
</dbReference>
<dbReference type="InterPro" id="IPR033116">
    <property type="entry name" value="TRYPSIN_SER"/>
</dbReference>
<dbReference type="PRINTS" id="PR00722">
    <property type="entry name" value="CHYMOTRYPSIN"/>
</dbReference>
<evidence type="ECO:0000259" key="3">
    <source>
        <dbReference type="PROSITE" id="PS50240"/>
    </source>
</evidence>
<dbReference type="Proteomes" id="UP001187531">
    <property type="component" value="Unassembled WGS sequence"/>
</dbReference>
<accession>A0AA88IB86</accession>
<evidence type="ECO:0000313" key="4">
    <source>
        <dbReference type="EMBL" id="KAK2718067.1"/>
    </source>
</evidence>
<dbReference type="InterPro" id="IPR018114">
    <property type="entry name" value="TRYPSIN_HIS"/>
</dbReference>
<sequence>MRIYYTAFLFVGVTGLFGRFNFFSKSKDCGQSPVDKANDYEIRIIGGKEVTPHQYPWMVLFHYVGVNGHCGGSLIHPRYVLTAAHCDQEVPAYAQLGVHNVANASNTELIQVKRFIHYRKKNQADRPPNPYVRRNDIALVELDRPVKFNDRIHPICLGAFQNETKIRNFTVAGWGHTSEDASYFSGLGGIDTAELNAHDRILPQPFYPVPIFIPVSPVLRHVDVALLNDACGNLNRTKQICAGSEKEEKDGCQGDSGGPLMMKFDQRYYIAGITSTNGGEKCGKGGIYTRVSFYLTWIEKIVKVKPNKVKN</sequence>
<dbReference type="Gene3D" id="2.40.10.10">
    <property type="entry name" value="Trypsin-like serine proteases"/>
    <property type="match status" value="1"/>
</dbReference>
<dbReference type="GO" id="GO:0006508">
    <property type="term" value="P:proteolysis"/>
    <property type="evidence" value="ECO:0007669"/>
    <property type="project" value="UniProtKB-KW"/>
</dbReference>
<dbReference type="InterPro" id="IPR009003">
    <property type="entry name" value="Peptidase_S1_PA"/>
</dbReference>
<dbReference type="PROSITE" id="PS50240">
    <property type="entry name" value="TRYPSIN_DOM"/>
    <property type="match status" value="1"/>
</dbReference>
<dbReference type="AlphaFoldDB" id="A0AA88IB86"/>
<dbReference type="PROSITE" id="PS00135">
    <property type="entry name" value="TRYPSIN_SER"/>
    <property type="match status" value="1"/>
</dbReference>
<dbReference type="InterPro" id="IPR043504">
    <property type="entry name" value="Peptidase_S1_PA_chymotrypsin"/>
</dbReference>
<gene>
    <name evidence="4" type="ORF">QYM36_006756</name>
</gene>
<keyword evidence="5" id="KW-1185">Reference proteome</keyword>
<dbReference type="SUPFAM" id="SSF50494">
    <property type="entry name" value="Trypsin-like serine proteases"/>
    <property type="match status" value="1"/>
</dbReference>
<reference evidence="4" key="1">
    <citation type="submission" date="2023-07" db="EMBL/GenBank/DDBJ databases">
        <title>Chromosome-level genome assembly of Artemia franciscana.</title>
        <authorList>
            <person name="Jo E."/>
        </authorList>
    </citation>
    <scope>NUCLEOTIDE SEQUENCE</scope>
    <source>
        <tissue evidence="4">Whole body</tissue>
    </source>
</reference>
<proteinExistence type="predicted"/>
<protein>
    <recommendedName>
        <fullName evidence="3">Peptidase S1 domain-containing protein</fullName>
    </recommendedName>
</protein>
<keyword evidence="2" id="KW-0378">Hydrolase</keyword>
<dbReference type="GO" id="GO:0004252">
    <property type="term" value="F:serine-type endopeptidase activity"/>
    <property type="evidence" value="ECO:0007669"/>
    <property type="project" value="InterPro"/>
</dbReference>
<evidence type="ECO:0000313" key="5">
    <source>
        <dbReference type="Proteomes" id="UP001187531"/>
    </source>
</evidence>
<dbReference type="CDD" id="cd00190">
    <property type="entry name" value="Tryp_SPc"/>
    <property type="match status" value="1"/>
</dbReference>
<dbReference type="Pfam" id="PF00089">
    <property type="entry name" value="Trypsin"/>
    <property type="match status" value="2"/>
</dbReference>
<feature type="domain" description="Peptidase S1" evidence="3">
    <location>
        <begin position="44"/>
        <end position="303"/>
    </location>
</feature>
<comment type="caution">
    <text evidence="4">The sequence shown here is derived from an EMBL/GenBank/DDBJ whole genome shotgun (WGS) entry which is preliminary data.</text>
</comment>
<keyword evidence="2" id="KW-0645">Protease</keyword>
<dbReference type="EMBL" id="JAVRJZ010000010">
    <property type="protein sequence ID" value="KAK2718067.1"/>
    <property type="molecule type" value="Genomic_DNA"/>
</dbReference>
<keyword evidence="2" id="KW-0720">Serine protease</keyword>